<dbReference type="EMBL" id="BAAFJT010000002">
    <property type="protein sequence ID" value="GAB0182611.1"/>
    <property type="molecule type" value="Genomic_DNA"/>
</dbReference>
<evidence type="ECO:0000313" key="2">
    <source>
        <dbReference type="EMBL" id="GAB0182611.1"/>
    </source>
</evidence>
<evidence type="ECO:0000256" key="1">
    <source>
        <dbReference type="SAM" id="MobiDB-lite"/>
    </source>
</evidence>
<organism evidence="2 3">
    <name type="scientific">Grus japonensis</name>
    <name type="common">Japanese crane</name>
    <name type="synonym">Red-crowned crane</name>
    <dbReference type="NCBI Taxonomy" id="30415"/>
    <lineage>
        <taxon>Eukaryota</taxon>
        <taxon>Metazoa</taxon>
        <taxon>Chordata</taxon>
        <taxon>Craniata</taxon>
        <taxon>Vertebrata</taxon>
        <taxon>Euteleostomi</taxon>
        <taxon>Archelosauria</taxon>
        <taxon>Archosauria</taxon>
        <taxon>Dinosauria</taxon>
        <taxon>Saurischia</taxon>
        <taxon>Theropoda</taxon>
        <taxon>Coelurosauria</taxon>
        <taxon>Aves</taxon>
        <taxon>Neognathae</taxon>
        <taxon>Neoaves</taxon>
        <taxon>Gruiformes</taxon>
        <taxon>Gruidae</taxon>
        <taxon>Grus</taxon>
    </lineage>
</organism>
<dbReference type="AlphaFoldDB" id="A0ABC9WBC6"/>
<protein>
    <submittedName>
        <fullName evidence="2">Acid sphingomyelinase-like phosphodiesterase 3b</fullName>
    </submittedName>
</protein>
<evidence type="ECO:0000313" key="3">
    <source>
        <dbReference type="Proteomes" id="UP001623348"/>
    </source>
</evidence>
<reference evidence="2 3" key="1">
    <citation type="submission" date="2024-06" db="EMBL/GenBank/DDBJ databases">
        <title>The draft genome of Grus japonensis, version 3.</title>
        <authorList>
            <person name="Nabeshima K."/>
            <person name="Suzuki S."/>
            <person name="Onuma M."/>
        </authorList>
    </citation>
    <scope>NUCLEOTIDE SEQUENCE [LARGE SCALE GENOMIC DNA]</scope>
    <source>
        <strain evidence="2 3">451A</strain>
    </source>
</reference>
<name>A0ABC9WBC6_GRUJA</name>
<keyword evidence="3" id="KW-1185">Reference proteome</keyword>
<feature type="region of interest" description="Disordered" evidence="1">
    <location>
        <begin position="1"/>
        <end position="74"/>
    </location>
</feature>
<proteinExistence type="predicted"/>
<sequence length="186" mass="19847">MPAGSKTDLLLAKAEPISNGGSASGITELRRGKKPVQQQLQPERGVRICERNNSADTKVSAEGGGGGAPGAGAEIPLQPLEKTMVRQAVPLQPMEVHGGPDTHLQPMEDPMPEQVETPEGGCDPVGSPCWSRFAGRTCDPVGDPRWSSLLLKVCTPWKGPTLEQFMKNCSPWEGLALEKLVKDCLL</sequence>
<gene>
    <name evidence="2" type="ORF">GRJ2_000726400</name>
</gene>
<accession>A0ABC9WBC6</accession>
<comment type="caution">
    <text evidence="2">The sequence shown here is derived from an EMBL/GenBank/DDBJ whole genome shotgun (WGS) entry which is preliminary data.</text>
</comment>
<dbReference type="Proteomes" id="UP001623348">
    <property type="component" value="Unassembled WGS sequence"/>
</dbReference>